<feature type="region of interest" description="Disordered" evidence="1">
    <location>
        <begin position="1"/>
        <end position="29"/>
    </location>
</feature>
<dbReference type="InterPro" id="IPR032675">
    <property type="entry name" value="LRR_dom_sf"/>
</dbReference>
<gene>
    <name evidence="2" type="ORF">THAOC_23730</name>
</gene>
<keyword evidence="3" id="KW-1185">Reference proteome</keyword>
<dbReference type="AlphaFoldDB" id="K0SCE7"/>
<protein>
    <submittedName>
        <fullName evidence="2">Uncharacterized protein</fullName>
    </submittedName>
</protein>
<evidence type="ECO:0000313" key="2">
    <source>
        <dbReference type="EMBL" id="EJK56387.1"/>
    </source>
</evidence>
<organism evidence="2 3">
    <name type="scientific">Thalassiosira oceanica</name>
    <name type="common">Marine diatom</name>
    <dbReference type="NCBI Taxonomy" id="159749"/>
    <lineage>
        <taxon>Eukaryota</taxon>
        <taxon>Sar</taxon>
        <taxon>Stramenopiles</taxon>
        <taxon>Ochrophyta</taxon>
        <taxon>Bacillariophyta</taxon>
        <taxon>Coscinodiscophyceae</taxon>
        <taxon>Thalassiosirophycidae</taxon>
        <taxon>Thalassiosirales</taxon>
        <taxon>Thalassiosiraceae</taxon>
        <taxon>Thalassiosira</taxon>
    </lineage>
</organism>
<accession>K0SCE7</accession>
<evidence type="ECO:0000313" key="3">
    <source>
        <dbReference type="Proteomes" id="UP000266841"/>
    </source>
</evidence>
<dbReference type="Pfam" id="PF13306">
    <property type="entry name" value="LRR_5"/>
    <property type="match status" value="1"/>
</dbReference>
<name>K0SCE7_THAOC</name>
<comment type="caution">
    <text evidence="2">The sequence shown here is derived from an EMBL/GenBank/DDBJ whole genome shotgun (WGS) entry which is preliminary data.</text>
</comment>
<reference evidence="2 3" key="1">
    <citation type="journal article" date="2012" name="Genome Biol.">
        <title>Genome and low-iron response of an oceanic diatom adapted to chronic iron limitation.</title>
        <authorList>
            <person name="Lommer M."/>
            <person name="Specht M."/>
            <person name="Roy A.S."/>
            <person name="Kraemer L."/>
            <person name="Andreson R."/>
            <person name="Gutowska M.A."/>
            <person name="Wolf J."/>
            <person name="Bergner S.V."/>
            <person name="Schilhabel M.B."/>
            <person name="Klostermeier U.C."/>
            <person name="Beiko R.G."/>
            <person name="Rosenstiel P."/>
            <person name="Hippler M."/>
            <person name="Laroche J."/>
        </authorList>
    </citation>
    <scope>NUCLEOTIDE SEQUENCE [LARGE SCALE GENOMIC DNA]</scope>
    <source>
        <strain evidence="2 3">CCMP1005</strain>
    </source>
</reference>
<dbReference type="Gene3D" id="3.80.10.10">
    <property type="entry name" value="Ribonuclease Inhibitor"/>
    <property type="match status" value="1"/>
</dbReference>
<dbReference type="SUPFAM" id="SSF52058">
    <property type="entry name" value="L domain-like"/>
    <property type="match status" value="1"/>
</dbReference>
<dbReference type="Proteomes" id="UP000266841">
    <property type="component" value="Unassembled WGS sequence"/>
</dbReference>
<feature type="non-terminal residue" evidence="2">
    <location>
        <position position="1"/>
    </location>
</feature>
<dbReference type="InterPro" id="IPR026906">
    <property type="entry name" value="LRR_5"/>
</dbReference>
<feature type="compositionally biased region" description="Basic and acidic residues" evidence="1">
    <location>
        <begin position="1"/>
        <end position="11"/>
    </location>
</feature>
<proteinExistence type="predicted"/>
<sequence length="167" mass="18359">GGLPPRSERGPSSRICRRNPRGKPDQADKMSDQLAALLGEPSRHDEVFLLYEGDEFKGEFRKKLTHVRVAPHVTEIPYGAFRGCGKLVEIEFNEGLRSIGSSAFRSCTELRSVTLPSSVIELRGGAFAGCSSLVDLQLKEGCRLSVETHLRDAGHYEASLYLQLSPS</sequence>
<evidence type="ECO:0000256" key="1">
    <source>
        <dbReference type="SAM" id="MobiDB-lite"/>
    </source>
</evidence>
<dbReference type="OrthoDB" id="10264456at2759"/>
<dbReference type="EMBL" id="AGNL01031558">
    <property type="protein sequence ID" value="EJK56387.1"/>
    <property type="molecule type" value="Genomic_DNA"/>
</dbReference>